<dbReference type="PANTHER" id="PTHR43584:SF8">
    <property type="entry name" value="N-ACETYLMURAMATE ALPHA-1-PHOSPHATE URIDYLYLTRANSFERASE"/>
    <property type="match status" value="1"/>
</dbReference>
<organism evidence="5 6">
    <name type="scientific">Muricoccus nepalensis</name>
    <dbReference type="NCBI Taxonomy" id="1854500"/>
    <lineage>
        <taxon>Bacteria</taxon>
        <taxon>Pseudomonadati</taxon>
        <taxon>Pseudomonadota</taxon>
        <taxon>Alphaproteobacteria</taxon>
        <taxon>Acetobacterales</taxon>
        <taxon>Roseomonadaceae</taxon>
        <taxon>Muricoccus</taxon>
    </lineage>
</organism>
<evidence type="ECO:0000256" key="2">
    <source>
        <dbReference type="ARBA" id="ARBA00022695"/>
    </source>
</evidence>
<accession>A0A502GER4</accession>
<evidence type="ECO:0000256" key="3">
    <source>
        <dbReference type="ARBA" id="ARBA00022842"/>
    </source>
</evidence>
<dbReference type="SUPFAM" id="SSF53448">
    <property type="entry name" value="Nucleotide-diphospho-sugar transferases"/>
    <property type="match status" value="1"/>
</dbReference>
<evidence type="ECO:0000313" key="5">
    <source>
        <dbReference type="EMBL" id="TPG60599.1"/>
    </source>
</evidence>
<dbReference type="CDD" id="cd02523">
    <property type="entry name" value="PC_cytidylyltransferase"/>
    <property type="match status" value="1"/>
</dbReference>
<dbReference type="Gene3D" id="3.90.550.10">
    <property type="entry name" value="Spore Coat Polysaccharide Biosynthesis Protein SpsA, Chain A"/>
    <property type="match status" value="1"/>
</dbReference>
<dbReference type="InterPro" id="IPR050065">
    <property type="entry name" value="GlmU-like"/>
</dbReference>
<dbReference type="PANTHER" id="PTHR43584">
    <property type="entry name" value="NUCLEOTIDYL TRANSFERASE"/>
    <property type="match status" value="1"/>
</dbReference>
<keyword evidence="1 5" id="KW-0808">Transferase</keyword>
<reference evidence="5 6" key="1">
    <citation type="journal article" date="2019" name="Environ. Microbiol.">
        <title>Species interactions and distinct microbial communities in high Arctic permafrost affected cryosols are associated with the CH4 and CO2 gas fluxes.</title>
        <authorList>
            <person name="Altshuler I."/>
            <person name="Hamel J."/>
            <person name="Turney S."/>
            <person name="Magnuson E."/>
            <person name="Levesque R."/>
            <person name="Greer C."/>
            <person name="Whyte L.G."/>
        </authorList>
    </citation>
    <scope>NUCLEOTIDE SEQUENCE [LARGE SCALE GENOMIC DNA]</scope>
    <source>
        <strain evidence="5 6">S9.3B</strain>
    </source>
</reference>
<keyword evidence="3" id="KW-0460">Magnesium</keyword>
<gene>
    <name evidence="5" type="ORF">EAH89_04380</name>
</gene>
<evidence type="ECO:0000313" key="6">
    <source>
        <dbReference type="Proteomes" id="UP000317078"/>
    </source>
</evidence>
<dbReference type="AlphaFoldDB" id="A0A502GER4"/>
<proteinExistence type="predicted"/>
<dbReference type="InterPro" id="IPR029044">
    <property type="entry name" value="Nucleotide-diphossugar_trans"/>
</dbReference>
<evidence type="ECO:0000259" key="4">
    <source>
        <dbReference type="Pfam" id="PF12804"/>
    </source>
</evidence>
<comment type="caution">
    <text evidence="5">The sequence shown here is derived from an EMBL/GenBank/DDBJ whole genome shotgun (WGS) entry which is preliminary data.</text>
</comment>
<sequence length="270" mass="29703">MAVILPSQHLSANIGKPGLNDSTRPASAIILAAGIGRRLGEAQDGPKILLSFGGRSLLARHLDALARHGIEEISITVGYRRERIEEEVARLGWSDRVGFVTNERYREGSLVSLHAQAESLRTGGPVLLMDGDVLYDHRMIGILLAAPGENILLLDREIEPGDEPVKICFQGERIVDFRKRPEHAHDRHGESVGFFRFSADTAAALAARCVAYVEAGRTEVEYEEAIRDLILAEPSRFRAADVTALPWVEIDFPDDVSRARDEILPQLVAA</sequence>
<dbReference type="OrthoDB" id="9814110at2"/>
<protein>
    <submittedName>
        <fullName evidence="5">Phosphocholine cytidylyltransferase family protein</fullName>
    </submittedName>
</protein>
<keyword evidence="2 5" id="KW-0548">Nucleotidyltransferase</keyword>
<dbReference type="Proteomes" id="UP000317078">
    <property type="component" value="Unassembled WGS sequence"/>
</dbReference>
<name>A0A502GER4_9PROT</name>
<dbReference type="GO" id="GO:0016779">
    <property type="term" value="F:nucleotidyltransferase activity"/>
    <property type="evidence" value="ECO:0007669"/>
    <property type="project" value="UniProtKB-KW"/>
</dbReference>
<feature type="domain" description="MobA-like NTP transferase" evidence="4">
    <location>
        <begin position="28"/>
        <end position="156"/>
    </location>
</feature>
<dbReference type="InterPro" id="IPR025877">
    <property type="entry name" value="MobA-like_NTP_Trfase"/>
</dbReference>
<keyword evidence="6" id="KW-1185">Reference proteome</keyword>
<dbReference type="EMBL" id="RCZP01000002">
    <property type="protein sequence ID" value="TPG60599.1"/>
    <property type="molecule type" value="Genomic_DNA"/>
</dbReference>
<evidence type="ECO:0000256" key="1">
    <source>
        <dbReference type="ARBA" id="ARBA00022679"/>
    </source>
</evidence>
<dbReference type="Pfam" id="PF12804">
    <property type="entry name" value="NTP_transf_3"/>
    <property type="match status" value="1"/>
</dbReference>